<dbReference type="EMBL" id="OIVN01000317">
    <property type="protein sequence ID" value="SPC78197.1"/>
    <property type="molecule type" value="Genomic_DNA"/>
</dbReference>
<name>A0A2N9EGV9_FAGSY</name>
<sequence length="320" mass="35626">MSLMNFGSNPDLVTTYLKRYHQTLLVQDLEPRSMQSFTHIHGEKVCGKRSPLDPIPFEFLTRLTNQPNVHQNPLPKYQIWDDLEREGQAQSTSWYVEDITEIEEHRDVILEAMAGKEVPMDTTPEQVLSIMGVTTDESAIIFTTKDLPPEGGDHNRALYVTIECIGSKVLKVLVDNGSSINVCSIHTATKIGLTKGKLGPSSLTSLDASSRDCAFYSPSKAQVAMEGRSPHHSSHCLHNEEDGLSINCGVGKVQPRNQEALKFSIKMPCTGFFEMEMKMGLRFLSTGLEEGAKSSNCSSIVTRKPRGGRGERINWRTKKE</sequence>
<evidence type="ECO:0000256" key="1">
    <source>
        <dbReference type="SAM" id="MobiDB-lite"/>
    </source>
</evidence>
<protein>
    <submittedName>
        <fullName evidence="2">Uncharacterized protein</fullName>
    </submittedName>
</protein>
<gene>
    <name evidence="2" type="ORF">FSB_LOCUS6079</name>
</gene>
<organism evidence="2">
    <name type="scientific">Fagus sylvatica</name>
    <name type="common">Beechnut</name>
    <dbReference type="NCBI Taxonomy" id="28930"/>
    <lineage>
        <taxon>Eukaryota</taxon>
        <taxon>Viridiplantae</taxon>
        <taxon>Streptophyta</taxon>
        <taxon>Embryophyta</taxon>
        <taxon>Tracheophyta</taxon>
        <taxon>Spermatophyta</taxon>
        <taxon>Magnoliopsida</taxon>
        <taxon>eudicotyledons</taxon>
        <taxon>Gunneridae</taxon>
        <taxon>Pentapetalae</taxon>
        <taxon>rosids</taxon>
        <taxon>fabids</taxon>
        <taxon>Fagales</taxon>
        <taxon>Fagaceae</taxon>
        <taxon>Fagus</taxon>
    </lineage>
</organism>
<evidence type="ECO:0000313" key="2">
    <source>
        <dbReference type="EMBL" id="SPC78197.1"/>
    </source>
</evidence>
<reference evidence="2" key="1">
    <citation type="submission" date="2018-02" db="EMBL/GenBank/DDBJ databases">
        <authorList>
            <person name="Cohen D.B."/>
            <person name="Kent A.D."/>
        </authorList>
    </citation>
    <scope>NUCLEOTIDE SEQUENCE</scope>
</reference>
<feature type="region of interest" description="Disordered" evidence="1">
    <location>
        <begin position="296"/>
        <end position="320"/>
    </location>
</feature>
<proteinExistence type="predicted"/>
<accession>A0A2N9EGV9</accession>
<dbReference type="AlphaFoldDB" id="A0A2N9EGV9"/>